<dbReference type="SUPFAM" id="SSF53335">
    <property type="entry name" value="S-adenosyl-L-methionine-dependent methyltransferases"/>
    <property type="match status" value="1"/>
</dbReference>
<proteinExistence type="predicted"/>
<name>A0A7S7YF27_9VIRU</name>
<evidence type="ECO:0000256" key="14">
    <source>
        <dbReference type="SAM" id="MobiDB-lite"/>
    </source>
</evidence>
<protein>
    <recommendedName>
        <fullName evidence="3">Cap-specific mRNA (nucleoside-2'-O-)-methyltransferase</fullName>
        <ecNumber evidence="2">2.1.1.57</ecNumber>
    </recommendedName>
</protein>
<feature type="compositionally biased region" description="Basic and acidic residues" evidence="14">
    <location>
        <begin position="76"/>
        <end position="87"/>
    </location>
</feature>
<feature type="region of interest" description="Disordered" evidence="14">
    <location>
        <begin position="1"/>
        <end position="91"/>
    </location>
</feature>
<dbReference type="GO" id="GO:0006370">
    <property type="term" value="P:7-methylguanosine mRNA capping"/>
    <property type="evidence" value="ECO:0007669"/>
    <property type="project" value="InterPro"/>
</dbReference>
<dbReference type="Pfam" id="PF01358">
    <property type="entry name" value="PARP_regulatory"/>
    <property type="match status" value="1"/>
</dbReference>
<evidence type="ECO:0000256" key="7">
    <source>
        <dbReference type="ARBA" id="ARBA00022768"/>
    </source>
</evidence>
<dbReference type="KEGG" id="vg:80543506"/>
<keyword evidence="10" id="KW-0506">mRNA capping</keyword>
<keyword evidence="9" id="KW-0648">Protein biosynthesis</keyword>
<sequence>MSNTKRDRSYLDGELGAVRPENNKRRRYDDERERAPRRRSYEDERRIRHRREEDEAEYDRRRKQSYHHRRTSESSSRCESRRCDDPHVSQCESPRTDILFSRVLAPDATRMPYRRRRGENKSVIHWGQRKLLMSEIEFLTLYGHTSTSRTVVYAGAAPGTHTNWLADIFPDLKFVLVDPNPFVARPTDRVEIVKDYFTDETAQKYAGQSVLFISDVRTANWREQTEKDVEKHVMHDMLAQQRWVEIMKPSMSMLKFRLPYPDREGCQGATEYLDGEVFLPVWGPQTTTETRLVTPGTAKRQWDHTVYEQQMFFFNTQVRVGLYEHDVRATGLDRCYDCTSEVRILRDYLDKYGLESLPWARDMLRHRHRREPEDEESSKINDEDDKRFIIGRLSEHISRICSPKGRTLQSAPVQGFNFDNTIRNHPLL</sequence>
<dbReference type="Gene3D" id="3.40.50.150">
    <property type="entry name" value="Vaccinia Virus protein VP39"/>
    <property type="match status" value="1"/>
</dbReference>
<evidence type="ECO:0000256" key="3">
    <source>
        <dbReference type="ARBA" id="ARBA00015701"/>
    </source>
</evidence>
<dbReference type="EMBL" id="MW018138">
    <property type="protein sequence ID" value="QPB44310.1"/>
    <property type="molecule type" value="Genomic_DNA"/>
</dbReference>
<evidence type="ECO:0000256" key="12">
    <source>
        <dbReference type="ARBA" id="ARBA00046511"/>
    </source>
</evidence>
<reference evidence="15 16" key="1">
    <citation type="submission" date="2020-09" db="EMBL/GenBank/DDBJ databases">
        <authorList>
            <person name="Zhang R."/>
            <person name="Garcia K."/>
            <person name="Ogata H."/>
        </authorList>
    </citation>
    <scope>NUCLEOTIDE SEQUENCE [LARGE SCALE GENOMIC DNA]</scope>
    <source>
        <strain evidence="16">stheno</strain>
    </source>
</reference>
<evidence type="ECO:0000256" key="5">
    <source>
        <dbReference type="ARBA" id="ARBA00022664"/>
    </source>
</evidence>
<evidence type="ECO:0000256" key="9">
    <source>
        <dbReference type="ARBA" id="ARBA00022917"/>
    </source>
</evidence>
<feature type="compositionally biased region" description="Basic residues" evidence="14">
    <location>
        <begin position="61"/>
        <end position="70"/>
    </location>
</feature>
<evidence type="ECO:0000256" key="4">
    <source>
        <dbReference type="ARBA" id="ARBA00022603"/>
    </source>
</evidence>
<comment type="catalytic activity">
    <reaction evidence="13">
        <text>a 5'-end (N(7)-methyl 5'-triphosphoguanosine)-ribonucleoside in mRNA + S-adenosyl-L-methionine = a 5'-end (N(7)-methyl 5'-triphosphoguanosine)-(2'-O-methyl-ribonucleoside) in mRNA + S-adenosyl-L-homocysteine + H(+)</text>
        <dbReference type="Rhea" id="RHEA:67020"/>
        <dbReference type="Rhea" id="RHEA-COMP:17167"/>
        <dbReference type="Rhea" id="RHEA-COMP:17168"/>
        <dbReference type="ChEBI" id="CHEBI:15378"/>
        <dbReference type="ChEBI" id="CHEBI:57856"/>
        <dbReference type="ChEBI" id="CHEBI:59789"/>
        <dbReference type="ChEBI" id="CHEBI:156461"/>
        <dbReference type="ChEBI" id="CHEBI:167609"/>
        <dbReference type="EC" id="2.1.1.57"/>
    </reaction>
</comment>
<dbReference type="GO" id="GO:0044423">
    <property type="term" value="C:virion component"/>
    <property type="evidence" value="ECO:0007669"/>
    <property type="project" value="UniProtKB-KW"/>
</dbReference>
<dbReference type="InterPro" id="IPR029063">
    <property type="entry name" value="SAM-dependent_MTases_sf"/>
</dbReference>
<dbReference type="InterPro" id="IPR000176">
    <property type="entry name" value="mRNA_MeTrfase-like"/>
</dbReference>
<evidence type="ECO:0000313" key="16">
    <source>
        <dbReference type="Proteomes" id="UP001162098"/>
    </source>
</evidence>
<dbReference type="CDD" id="cd20760">
    <property type="entry name" value="capping_2-OMTase_Mimiviridae"/>
    <property type="match status" value="1"/>
</dbReference>
<keyword evidence="16" id="KW-1185">Reference proteome</keyword>
<evidence type="ECO:0000256" key="1">
    <source>
        <dbReference type="ARBA" id="ARBA00004328"/>
    </source>
</evidence>
<keyword evidence="6" id="KW-0949">S-adenosyl-L-methionine</keyword>
<accession>A0A7S7YF27</accession>
<evidence type="ECO:0000256" key="10">
    <source>
        <dbReference type="ARBA" id="ARBA00023042"/>
    </source>
</evidence>
<keyword evidence="7" id="KW-0251">Elongation factor</keyword>
<keyword evidence="8" id="KW-0946">Virion</keyword>
<keyword evidence="4" id="KW-0489">Methyltransferase</keyword>
<dbReference type="InterPro" id="IPR025804">
    <property type="entry name" value="Pox/kineto_cap_MeTfrase"/>
</dbReference>
<feature type="compositionally biased region" description="Basic and acidic residues" evidence="14">
    <location>
        <begin position="1"/>
        <end position="11"/>
    </location>
</feature>
<dbReference type="PROSITE" id="PS51612">
    <property type="entry name" value="SAM_MT_2O_PK"/>
    <property type="match status" value="1"/>
</dbReference>
<keyword evidence="5" id="KW-0507">mRNA processing</keyword>
<comment type="subcellular location">
    <subcellularLocation>
        <location evidence="1">Virion</location>
    </subcellularLocation>
</comment>
<dbReference type="EC" id="2.1.1.57" evidence="2"/>
<comment type="subunit">
    <text evidence="12">Interacts with poly(A) polymerase catalytic subunit OPG063. Interacts with OPG109 and OPG123; these interactions might help linking transcription to capping and polyadenylation.</text>
</comment>
<organism evidence="15 16">
    <name type="scientific">Medusavirus stheno T3</name>
    <dbReference type="NCBI Taxonomy" id="3069717"/>
    <lineage>
        <taxon>Viruses</taxon>
        <taxon>Varidnaviria</taxon>
        <taxon>Bamfordvirae</taxon>
        <taxon>Nucleocytoviricota</taxon>
        <taxon>Megaviricetes</taxon>
        <taxon>Mamonoviridae</taxon>
        <taxon>Medusavirus</taxon>
        <taxon>Medusavirus sthenus</taxon>
    </lineage>
</organism>
<keyword evidence="4" id="KW-0808">Transferase</keyword>
<evidence type="ECO:0000256" key="13">
    <source>
        <dbReference type="ARBA" id="ARBA00049042"/>
    </source>
</evidence>
<feature type="compositionally biased region" description="Basic and acidic residues" evidence="14">
    <location>
        <begin position="21"/>
        <end position="53"/>
    </location>
</feature>
<evidence type="ECO:0000256" key="11">
    <source>
        <dbReference type="ARBA" id="ARBA00034661"/>
    </source>
</evidence>
<evidence type="ECO:0000313" key="15">
    <source>
        <dbReference type="EMBL" id="QPB44310.1"/>
    </source>
</evidence>
<evidence type="ECO:0000256" key="2">
    <source>
        <dbReference type="ARBA" id="ARBA00011923"/>
    </source>
</evidence>
<evidence type="ECO:0000256" key="8">
    <source>
        <dbReference type="ARBA" id="ARBA00022844"/>
    </source>
</evidence>
<comment type="function">
    <text evidence="11">Displays methyltransferase, positive regulation of the poly(A) polymerase and transcription elongation activities. Involved in the modification of both mRNA ends and in intermediate and late gene positive transcription elongation. At the mRNAs 5' end, methylates the ribose 2' OH group of the first transcribed nucleotide, thereby producing a 2'-O-methylpurine cap. At the 3' end, functions as a processivity factor which stimulates the activity of the viral poly(A) polymerase OPG063 that creates mRNA's poly(A) tail. In the presence of OPG102, OPG063 does not dissociate from the RNA allowing tail elongation to around 250 adenylates.</text>
</comment>
<dbReference type="GO" id="GO:0004483">
    <property type="term" value="F:methyltransferase cap1 activity"/>
    <property type="evidence" value="ECO:0007669"/>
    <property type="project" value="UniProtKB-EC"/>
</dbReference>
<evidence type="ECO:0000256" key="6">
    <source>
        <dbReference type="ARBA" id="ARBA00022691"/>
    </source>
</evidence>
<dbReference type="Proteomes" id="UP001162098">
    <property type="component" value="Segment"/>
</dbReference>